<dbReference type="InterPro" id="IPR013976">
    <property type="entry name" value="HDOD"/>
</dbReference>
<dbReference type="Pfam" id="PF08668">
    <property type="entry name" value="HDOD"/>
    <property type="match status" value="1"/>
</dbReference>
<accession>A0A3B0Y8Y9</accession>
<dbReference type="PROSITE" id="PS51833">
    <property type="entry name" value="HDOD"/>
    <property type="match status" value="1"/>
</dbReference>
<dbReference type="InterPro" id="IPR052340">
    <property type="entry name" value="RNase_Y/CdgJ"/>
</dbReference>
<dbReference type="SUPFAM" id="SSF109604">
    <property type="entry name" value="HD-domain/PDEase-like"/>
    <property type="match status" value="1"/>
</dbReference>
<evidence type="ECO:0000259" key="1">
    <source>
        <dbReference type="PROSITE" id="PS51833"/>
    </source>
</evidence>
<dbReference type="EMBL" id="UOFL01000034">
    <property type="protein sequence ID" value="VAW72007.1"/>
    <property type="molecule type" value="Genomic_DNA"/>
</dbReference>
<reference evidence="2" key="1">
    <citation type="submission" date="2018-06" db="EMBL/GenBank/DDBJ databases">
        <authorList>
            <person name="Zhirakovskaya E."/>
        </authorList>
    </citation>
    <scope>NUCLEOTIDE SEQUENCE</scope>
</reference>
<proteinExistence type="predicted"/>
<dbReference type="AlphaFoldDB" id="A0A3B0Y8Y9"/>
<organism evidence="2">
    <name type="scientific">hydrothermal vent metagenome</name>
    <dbReference type="NCBI Taxonomy" id="652676"/>
    <lineage>
        <taxon>unclassified sequences</taxon>
        <taxon>metagenomes</taxon>
        <taxon>ecological metagenomes</taxon>
    </lineage>
</organism>
<dbReference type="PANTHER" id="PTHR33525">
    <property type="match status" value="1"/>
</dbReference>
<feature type="domain" description="HDOD" evidence="1">
    <location>
        <begin position="22"/>
        <end position="209"/>
    </location>
</feature>
<gene>
    <name evidence="2" type="ORF">MNBD_GAMMA12-3008</name>
</gene>
<name>A0A3B0Y8Y9_9ZZZZ</name>
<dbReference type="Gene3D" id="1.10.3210.10">
    <property type="entry name" value="Hypothetical protein af1432"/>
    <property type="match status" value="1"/>
</dbReference>
<dbReference type="PANTHER" id="PTHR33525:SF3">
    <property type="entry name" value="RIBONUCLEASE Y"/>
    <property type="match status" value="1"/>
</dbReference>
<evidence type="ECO:0000313" key="2">
    <source>
        <dbReference type="EMBL" id="VAW72007.1"/>
    </source>
</evidence>
<protein>
    <recommendedName>
        <fullName evidence="1">HDOD domain-containing protein</fullName>
    </recommendedName>
</protein>
<sequence>MDVRQLMMLKIKDDYTAGKLKVPSLPEVAFRIREAIQDENKSAFQIAKIIQLDPVLATRLIQVANSPLYRGNKEIEECHSAISRLGMKTSRTLVTSFAIQQVYGAKHPKVRKALKLNWRHSSQVAAISYVLGRVTPGIQPDRALLGGLVHDIGVLPVLRYSEDYPEVLNDSVSFAAMLRKVAPGLGRLVLKAWGMKEDLWQIPEQVYNWNYQASGEINYVDMVIVAHIHCSQGYHEPVEAPAVDEVESFRKLPIAKFGKDAGLELVQGAQDEISEIMRMIVE</sequence>